<keyword evidence="2" id="KW-0732">Signal</keyword>
<feature type="region of interest" description="Disordered" evidence="1">
    <location>
        <begin position="33"/>
        <end position="78"/>
    </location>
</feature>
<organism evidence="3 4">
    <name type="scientific">Eragrostis curvula</name>
    <name type="common">weeping love grass</name>
    <dbReference type="NCBI Taxonomy" id="38414"/>
    <lineage>
        <taxon>Eukaryota</taxon>
        <taxon>Viridiplantae</taxon>
        <taxon>Streptophyta</taxon>
        <taxon>Embryophyta</taxon>
        <taxon>Tracheophyta</taxon>
        <taxon>Spermatophyta</taxon>
        <taxon>Magnoliopsida</taxon>
        <taxon>Liliopsida</taxon>
        <taxon>Poales</taxon>
        <taxon>Poaceae</taxon>
        <taxon>PACMAD clade</taxon>
        <taxon>Chloridoideae</taxon>
        <taxon>Eragrostideae</taxon>
        <taxon>Eragrostidinae</taxon>
        <taxon>Eragrostis</taxon>
    </lineage>
</organism>
<evidence type="ECO:0000313" key="4">
    <source>
        <dbReference type="Proteomes" id="UP000324897"/>
    </source>
</evidence>
<proteinExistence type="predicted"/>
<gene>
    <name evidence="3" type="ORF">EJB05_19376</name>
</gene>
<evidence type="ECO:0000313" key="3">
    <source>
        <dbReference type="EMBL" id="TVU27875.1"/>
    </source>
</evidence>
<feature type="chain" id="PRO_5023838907" evidence="2">
    <location>
        <begin position="25"/>
        <end position="103"/>
    </location>
</feature>
<feature type="compositionally biased region" description="Basic and acidic residues" evidence="1">
    <location>
        <begin position="48"/>
        <end position="58"/>
    </location>
</feature>
<protein>
    <submittedName>
        <fullName evidence="3">Uncharacterized protein</fullName>
    </submittedName>
</protein>
<dbReference type="PANTHER" id="PTHR33743">
    <property type="entry name" value="PROTEIN GOLVEN 6-RELATED"/>
    <property type="match status" value="1"/>
</dbReference>
<sequence>MRTSLALAAAVFLLLVLTSMEAEAIRLDAESRAVVSQQMPVNKPSDNLAKDDSSKNLTKDASSSALDETKRSVSAKDVRATAHKLPEFHEDYYGASVHEPRHH</sequence>
<dbReference type="OrthoDB" id="759753at2759"/>
<feature type="non-terminal residue" evidence="3">
    <location>
        <position position="1"/>
    </location>
</feature>
<reference evidence="3 4" key="1">
    <citation type="journal article" date="2019" name="Sci. Rep.">
        <title>A high-quality genome of Eragrostis curvula grass provides insights into Poaceae evolution and supports new strategies to enhance forage quality.</title>
        <authorList>
            <person name="Carballo J."/>
            <person name="Santos B.A.C.M."/>
            <person name="Zappacosta D."/>
            <person name="Garbus I."/>
            <person name="Selva J.P."/>
            <person name="Gallo C.A."/>
            <person name="Diaz A."/>
            <person name="Albertini E."/>
            <person name="Caccamo M."/>
            <person name="Echenique V."/>
        </authorList>
    </citation>
    <scope>NUCLEOTIDE SEQUENCE [LARGE SCALE GENOMIC DNA]</scope>
    <source>
        <strain evidence="4">cv. Victoria</strain>
        <tissue evidence="3">Leaf</tissue>
    </source>
</reference>
<dbReference type="PANTHER" id="PTHR33743:SF22">
    <property type="entry name" value="OS02G0799200 PROTEIN"/>
    <property type="match status" value="1"/>
</dbReference>
<dbReference type="EMBL" id="RWGY01000011">
    <property type="protein sequence ID" value="TVU27875.1"/>
    <property type="molecule type" value="Genomic_DNA"/>
</dbReference>
<name>A0A5J9UWB1_9POAL</name>
<comment type="caution">
    <text evidence="3">The sequence shown here is derived from an EMBL/GenBank/DDBJ whole genome shotgun (WGS) entry which is preliminary data.</text>
</comment>
<dbReference type="AlphaFoldDB" id="A0A5J9UWB1"/>
<dbReference type="Gramene" id="TVU27875">
    <property type="protein sequence ID" value="TVU27875"/>
    <property type="gene ID" value="EJB05_19376"/>
</dbReference>
<feature type="compositionally biased region" description="Basic and acidic residues" evidence="1">
    <location>
        <begin position="67"/>
        <end position="78"/>
    </location>
</feature>
<dbReference type="Proteomes" id="UP000324897">
    <property type="component" value="Chromosome 1"/>
</dbReference>
<accession>A0A5J9UWB1</accession>
<keyword evidence="4" id="KW-1185">Reference proteome</keyword>
<evidence type="ECO:0000256" key="2">
    <source>
        <dbReference type="SAM" id="SignalP"/>
    </source>
</evidence>
<evidence type="ECO:0000256" key="1">
    <source>
        <dbReference type="SAM" id="MobiDB-lite"/>
    </source>
</evidence>
<feature type="signal peptide" evidence="2">
    <location>
        <begin position="1"/>
        <end position="24"/>
    </location>
</feature>